<name>A0ABM3K6T2_BACDO</name>
<dbReference type="CDD" id="cd02893">
    <property type="entry name" value="FTase"/>
    <property type="match status" value="1"/>
</dbReference>
<keyword evidence="6 9" id="KW-0479">Metal-binding</keyword>
<accession>A0ABM3K6T2</accession>
<evidence type="ECO:0000256" key="1">
    <source>
        <dbReference type="ARBA" id="ARBA00010497"/>
    </source>
</evidence>
<evidence type="ECO:0000256" key="6">
    <source>
        <dbReference type="ARBA" id="ARBA00022723"/>
    </source>
</evidence>
<dbReference type="Pfam" id="PF00432">
    <property type="entry name" value="Prenyltrans"/>
    <property type="match status" value="1"/>
</dbReference>
<dbReference type="EC" id="2.5.1.58" evidence="2 9"/>
<sequence length="482" mass="54310">MLRIGAGSFVCTKKMYMQARQVQKLSKVIWQNIRRQTVDCKEMLERCVVKIRQKTENSIEKCFSRFQQMQYLDPKVKKIHREDHQRYLESMLRRLPLHYECLDSSRPWNVYWILQAAHLLNFTFDDETLEHVVEFLIKCRHPNGGFAGGPGQYPHLAPTYAAVNSLCLIGTSNAYRAIDRESLMQFLFSVREPDGSFRLHVDGETDVRGAYCAISCAKLTNMPEEVIKKLFDKTGDWIARCQTYEGGFGGAPDLEAHGGYTFCGIAALALLDEGHKCDIEQLLKWNLQRQMPFEGGFQGRTNKLVDGCYSFWVGATIPITQAFISQKSGSMKKSLFDTSALQEYILVCCQKANGGLIDKPGKPQDLYHTCYTLSGVSIAQHSESSLNPQVLGDPANELLPTHPLFNVPPRAVARSLAHFELLNDNFKDFRNPSSCQLDTGGNQYKNDCEKSSIESYMEVEGVVSATEEEEAQISSVSSSISN</sequence>
<comment type="function">
    <text evidence="9">Catalyzes the transfer of a farnesyl moiety from farnesyl diphosphate to a cysteine at the fourth position from the C-terminus of several proteins. The beta subunit is responsible for peptide-binding.</text>
</comment>
<dbReference type="PANTHER" id="PTHR11774">
    <property type="entry name" value="GERANYLGERANYL TRANSFERASE TYPE BETA SUBUNIT"/>
    <property type="match status" value="1"/>
</dbReference>
<comment type="subunit">
    <text evidence="9">Heterodimer of an alpha and a beta subunit.</text>
</comment>
<keyword evidence="5 9" id="KW-0808">Transferase</keyword>
<comment type="catalytic activity">
    <reaction evidence="9">
        <text>L-cysteinyl-[protein] + (2E,6E)-farnesyl diphosphate = S-(2E,6E)-farnesyl-L-cysteinyl-[protein] + diphosphate</text>
        <dbReference type="Rhea" id="RHEA:13345"/>
        <dbReference type="Rhea" id="RHEA-COMP:10131"/>
        <dbReference type="Rhea" id="RHEA-COMP:11535"/>
        <dbReference type="ChEBI" id="CHEBI:29950"/>
        <dbReference type="ChEBI" id="CHEBI:33019"/>
        <dbReference type="ChEBI" id="CHEBI:86019"/>
        <dbReference type="ChEBI" id="CHEBI:175763"/>
    </reaction>
</comment>
<reference evidence="12" key="1">
    <citation type="submission" date="2025-08" db="UniProtKB">
        <authorList>
            <consortium name="RefSeq"/>
        </authorList>
    </citation>
    <scope>IDENTIFICATION</scope>
    <source>
        <tissue evidence="12">Adult</tissue>
    </source>
</reference>
<keyword evidence="11" id="KW-1185">Reference proteome</keyword>
<protein>
    <recommendedName>
        <fullName evidence="3 9">Protein farnesyltransferase subunit beta</fullName>
        <shortName evidence="9">FTase-beta</shortName>
        <ecNumber evidence="2 9">2.5.1.58</ecNumber>
    </recommendedName>
</protein>
<comment type="similarity">
    <text evidence="1 9">Belongs to the protein prenyltransferase subunit beta family.</text>
</comment>
<dbReference type="PANTHER" id="PTHR11774:SF6">
    <property type="entry name" value="PROTEIN FARNESYLTRANSFERASE SUBUNIT BETA"/>
    <property type="match status" value="1"/>
</dbReference>
<dbReference type="InterPro" id="IPR001330">
    <property type="entry name" value="Prenyltrans"/>
</dbReference>
<dbReference type="Proteomes" id="UP001652620">
    <property type="component" value="Unplaced"/>
</dbReference>
<evidence type="ECO:0000256" key="4">
    <source>
        <dbReference type="ARBA" id="ARBA00022602"/>
    </source>
</evidence>
<evidence type="ECO:0000256" key="2">
    <source>
        <dbReference type="ARBA" id="ARBA00012702"/>
    </source>
</evidence>
<evidence type="ECO:0000313" key="12">
    <source>
        <dbReference type="RefSeq" id="XP_049317193.1"/>
    </source>
</evidence>
<comment type="cofactor">
    <cofactor evidence="9">
        <name>Zn(2+)</name>
        <dbReference type="ChEBI" id="CHEBI:29105"/>
    </cofactor>
    <text evidence="9">Binds 1 zinc ion per subunit.</text>
</comment>
<evidence type="ECO:0000256" key="5">
    <source>
        <dbReference type="ARBA" id="ARBA00022679"/>
    </source>
</evidence>
<proteinExistence type="inferred from homology"/>
<dbReference type="SUPFAM" id="SSF48239">
    <property type="entry name" value="Terpenoid cyclases/Protein prenyltransferases"/>
    <property type="match status" value="1"/>
</dbReference>
<dbReference type="InterPro" id="IPR008930">
    <property type="entry name" value="Terpenoid_cyclase/PrenylTrfase"/>
</dbReference>
<evidence type="ECO:0000256" key="3">
    <source>
        <dbReference type="ARBA" id="ARBA00015798"/>
    </source>
</evidence>
<evidence type="ECO:0000313" key="11">
    <source>
        <dbReference type="Proteomes" id="UP001652620"/>
    </source>
</evidence>
<dbReference type="RefSeq" id="XP_049317193.1">
    <property type="nucleotide sequence ID" value="XM_049461236.1"/>
</dbReference>
<keyword evidence="8 9" id="KW-0862">Zinc</keyword>
<organism evidence="11 12">
    <name type="scientific">Bactrocera dorsalis</name>
    <name type="common">Oriental fruit fly</name>
    <name type="synonym">Dacus dorsalis</name>
    <dbReference type="NCBI Taxonomy" id="27457"/>
    <lineage>
        <taxon>Eukaryota</taxon>
        <taxon>Metazoa</taxon>
        <taxon>Ecdysozoa</taxon>
        <taxon>Arthropoda</taxon>
        <taxon>Hexapoda</taxon>
        <taxon>Insecta</taxon>
        <taxon>Pterygota</taxon>
        <taxon>Neoptera</taxon>
        <taxon>Endopterygota</taxon>
        <taxon>Diptera</taxon>
        <taxon>Brachycera</taxon>
        <taxon>Muscomorpha</taxon>
        <taxon>Tephritoidea</taxon>
        <taxon>Tephritidae</taxon>
        <taxon>Bactrocera</taxon>
        <taxon>Bactrocera</taxon>
    </lineage>
</organism>
<dbReference type="InterPro" id="IPR045089">
    <property type="entry name" value="PGGT1B-like"/>
</dbReference>
<evidence type="ECO:0000256" key="7">
    <source>
        <dbReference type="ARBA" id="ARBA00022737"/>
    </source>
</evidence>
<feature type="domain" description="Prenyltransferase alpha-alpha toroid" evidence="10">
    <location>
        <begin position="80"/>
        <end position="407"/>
    </location>
</feature>
<evidence type="ECO:0000256" key="9">
    <source>
        <dbReference type="RuleBase" id="RU365056"/>
    </source>
</evidence>
<dbReference type="InterPro" id="IPR026872">
    <property type="entry name" value="FTB"/>
</dbReference>
<gene>
    <name evidence="12" type="primary">LOC105230893</name>
</gene>
<keyword evidence="4 9" id="KW-0637">Prenyltransferase</keyword>
<dbReference type="Gene3D" id="1.50.10.20">
    <property type="match status" value="1"/>
</dbReference>
<evidence type="ECO:0000256" key="8">
    <source>
        <dbReference type="ARBA" id="ARBA00022833"/>
    </source>
</evidence>
<dbReference type="GeneID" id="105230893"/>
<evidence type="ECO:0000259" key="10">
    <source>
        <dbReference type="Pfam" id="PF00432"/>
    </source>
</evidence>
<keyword evidence="7" id="KW-0677">Repeat</keyword>